<feature type="domain" description="Peptidase C14 caspase" evidence="5">
    <location>
        <begin position="12"/>
        <end position="224"/>
    </location>
</feature>
<keyword evidence="7" id="KW-1185">Reference proteome</keyword>
<evidence type="ECO:0000256" key="2">
    <source>
        <dbReference type="ARBA" id="ARBA00022703"/>
    </source>
</evidence>
<dbReference type="GO" id="GO:0005737">
    <property type="term" value="C:cytoplasm"/>
    <property type="evidence" value="ECO:0007669"/>
    <property type="project" value="TreeGrafter"/>
</dbReference>
<dbReference type="InterPro" id="IPR029030">
    <property type="entry name" value="Caspase-like_dom_sf"/>
</dbReference>
<accession>S8FFC7</accession>
<evidence type="ECO:0000256" key="4">
    <source>
        <dbReference type="SAM" id="MobiDB-lite"/>
    </source>
</evidence>
<evidence type="ECO:0000313" key="6">
    <source>
        <dbReference type="EMBL" id="EPS97099.1"/>
    </source>
</evidence>
<keyword evidence="3" id="KW-0788">Thiol protease</keyword>
<protein>
    <recommendedName>
        <fullName evidence="5">Peptidase C14 caspase domain-containing protein</fullName>
    </recommendedName>
</protein>
<dbReference type="PANTHER" id="PTHR48104:SF30">
    <property type="entry name" value="METACASPASE-1"/>
    <property type="match status" value="1"/>
</dbReference>
<dbReference type="HOGENOM" id="CLU_029389_6_1_1"/>
<dbReference type="Gene3D" id="3.40.50.12660">
    <property type="match status" value="1"/>
</dbReference>
<keyword evidence="3" id="KW-0645">Protease</keyword>
<dbReference type="OrthoDB" id="3223806at2759"/>
<dbReference type="GO" id="GO:0006508">
    <property type="term" value="P:proteolysis"/>
    <property type="evidence" value="ECO:0007669"/>
    <property type="project" value="InterPro"/>
</dbReference>
<dbReference type="AlphaFoldDB" id="S8FFC7"/>
<dbReference type="eggNOG" id="KOG1546">
    <property type="taxonomic scope" value="Eukaryota"/>
</dbReference>
<dbReference type="Pfam" id="PF00656">
    <property type="entry name" value="Peptidase_C14"/>
    <property type="match status" value="1"/>
</dbReference>
<organism evidence="6 7">
    <name type="scientific">Fomitopsis schrenkii</name>
    <name type="common">Brown rot fungus</name>
    <dbReference type="NCBI Taxonomy" id="2126942"/>
    <lineage>
        <taxon>Eukaryota</taxon>
        <taxon>Fungi</taxon>
        <taxon>Dikarya</taxon>
        <taxon>Basidiomycota</taxon>
        <taxon>Agaricomycotina</taxon>
        <taxon>Agaricomycetes</taxon>
        <taxon>Polyporales</taxon>
        <taxon>Fomitopsis</taxon>
    </lineage>
</organism>
<dbReference type="SUPFAM" id="SSF52129">
    <property type="entry name" value="Caspase-like"/>
    <property type="match status" value="1"/>
</dbReference>
<evidence type="ECO:0000256" key="3">
    <source>
        <dbReference type="ARBA" id="ARBA00022807"/>
    </source>
</evidence>
<feature type="compositionally biased region" description="Basic and acidic residues" evidence="4">
    <location>
        <begin position="204"/>
        <end position="223"/>
    </location>
</feature>
<sequence>MPVPVPTRPPMRRALSIAVQYSSLRDYNLDLPGTPNDPKILSDLLVEVYNYKREDIIILLDDDTSPHPPPTRENIERAMKELVADAQPGDHFVFHFSGHGAQVPNLDGTEKSGFDDVIWPADVQFFPDDGNFDNYIKDDEIHDVLVNHVPVGAHFMMVFDCCHSGTMADLPYESEDCPPPSPSSTTSGGTLANLPSIKNIRVRGSHDVSTEDGPERKTAKEEFTPAVPVTHNPNEHAAAVADVVCTRKSAAYAMPSISSSLATHVVLGRNPAASHQELLSGVTHEIAKITAKLNARRAGMDEPEFETPTPEVRVCRAACPGRVLTGALVCAAGDQSADGECVE</sequence>
<evidence type="ECO:0000256" key="1">
    <source>
        <dbReference type="ARBA" id="ARBA00009005"/>
    </source>
</evidence>
<dbReference type="InParanoid" id="S8FFC7"/>
<proteinExistence type="inferred from homology"/>
<evidence type="ECO:0000313" key="7">
    <source>
        <dbReference type="Proteomes" id="UP000015241"/>
    </source>
</evidence>
<evidence type="ECO:0000259" key="5">
    <source>
        <dbReference type="Pfam" id="PF00656"/>
    </source>
</evidence>
<dbReference type="GO" id="GO:0004197">
    <property type="term" value="F:cysteine-type endopeptidase activity"/>
    <property type="evidence" value="ECO:0007669"/>
    <property type="project" value="InterPro"/>
</dbReference>
<dbReference type="InterPro" id="IPR050452">
    <property type="entry name" value="Metacaspase"/>
</dbReference>
<dbReference type="EMBL" id="KE504180">
    <property type="protein sequence ID" value="EPS97099.1"/>
    <property type="molecule type" value="Genomic_DNA"/>
</dbReference>
<keyword evidence="2" id="KW-0053">Apoptosis</keyword>
<dbReference type="InterPro" id="IPR011600">
    <property type="entry name" value="Pept_C14_caspase"/>
</dbReference>
<reference evidence="6 7" key="1">
    <citation type="journal article" date="2012" name="Science">
        <title>The Paleozoic origin of enzymatic lignin decomposition reconstructed from 31 fungal genomes.</title>
        <authorList>
            <person name="Floudas D."/>
            <person name="Binder M."/>
            <person name="Riley R."/>
            <person name="Barry K."/>
            <person name="Blanchette R.A."/>
            <person name="Henrissat B."/>
            <person name="Martinez A.T."/>
            <person name="Otillar R."/>
            <person name="Spatafora J.W."/>
            <person name="Yadav J.S."/>
            <person name="Aerts A."/>
            <person name="Benoit I."/>
            <person name="Boyd A."/>
            <person name="Carlson A."/>
            <person name="Copeland A."/>
            <person name="Coutinho P.M."/>
            <person name="de Vries R.P."/>
            <person name="Ferreira P."/>
            <person name="Findley K."/>
            <person name="Foster B."/>
            <person name="Gaskell J."/>
            <person name="Glotzer D."/>
            <person name="Gorecki P."/>
            <person name="Heitman J."/>
            <person name="Hesse C."/>
            <person name="Hori C."/>
            <person name="Igarashi K."/>
            <person name="Jurgens J.A."/>
            <person name="Kallen N."/>
            <person name="Kersten P."/>
            <person name="Kohler A."/>
            <person name="Kuees U."/>
            <person name="Kumar T.K.A."/>
            <person name="Kuo A."/>
            <person name="LaButti K."/>
            <person name="Larrondo L.F."/>
            <person name="Lindquist E."/>
            <person name="Ling A."/>
            <person name="Lombard V."/>
            <person name="Lucas S."/>
            <person name="Lundell T."/>
            <person name="Martin R."/>
            <person name="McLaughlin D.J."/>
            <person name="Morgenstern I."/>
            <person name="Morin E."/>
            <person name="Murat C."/>
            <person name="Nagy L.G."/>
            <person name="Nolan M."/>
            <person name="Ohm R.A."/>
            <person name="Patyshakuliyeva A."/>
            <person name="Rokas A."/>
            <person name="Ruiz-Duenas F.J."/>
            <person name="Sabat G."/>
            <person name="Salamov A."/>
            <person name="Samejima M."/>
            <person name="Schmutz J."/>
            <person name="Slot J.C."/>
            <person name="St John F."/>
            <person name="Stenlid J."/>
            <person name="Sun H."/>
            <person name="Sun S."/>
            <person name="Syed K."/>
            <person name="Tsang A."/>
            <person name="Wiebenga A."/>
            <person name="Young D."/>
            <person name="Pisabarro A."/>
            <person name="Eastwood D.C."/>
            <person name="Martin F."/>
            <person name="Cullen D."/>
            <person name="Grigoriev I.V."/>
            <person name="Hibbett D.S."/>
        </authorList>
    </citation>
    <scope>NUCLEOTIDE SEQUENCE</scope>
    <source>
        <strain evidence="7">FP-58527</strain>
    </source>
</reference>
<feature type="region of interest" description="Disordered" evidence="4">
    <location>
        <begin position="173"/>
        <end position="231"/>
    </location>
</feature>
<dbReference type="GO" id="GO:0006915">
    <property type="term" value="P:apoptotic process"/>
    <property type="evidence" value="ECO:0007669"/>
    <property type="project" value="UniProtKB-KW"/>
</dbReference>
<dbReference type="PANTHER" id="PTHR48104">
    <property type="entry name" value="METACASPASE-4"/>
    <property type="match status" value="1"/>
</dbReference>
<name>S8FFC7_FOMSC</name>
<comment type="similarity">
    <text evidence="1">Belongs to the peptidase C14B family.</text>
</comment>
<gene>
    <name evidence="6" type="ORF">FOMPIDRAFT_147035</name>
</gene>
<dbReference type="Proteomes" id="UP000015241">
    <property type="component" value="Unassembled WGS sequence"/>
</dbReference>
<keyword evidence="3" id="KW-0378">Hydrolase</keyword>